<feature type="non-terminal residue" evidence="2">
    <location>
        <position position="62"/>
    </location>
</feature>
<gene>
    <name evidence="2" type="ORF">ACFQLX_12000</name>
</gene>
<reference evidence="3" key="1">
    <citation type="journal article" date="2019" name="Int. J. Syst. Evol. Microbiol.">
        <title>The Global Catalogue of Microorganisms (GCM) 10K type strain sequencing project: providing services to taxonomists for standard genome sequencing and annotation.</title>
        <authorList>
            <consortium name="The Broad Institute Genomics Platform"/>
            <consortium name="The Broad Institute Genome Sequencing Center for Infectious Disease"/>
            <person name="Wu L."/>
            <person name="Ma J."/>
        </authorList>
    </citation>
    <scope>NUCLEOTIDE SEQUENCE [LARGE SCALE GENOMIC DNA]</scope>
    <source>
        <strain evidence="3">CGMCC 1.13681</strain>
    </source>
</reference>
<feature type="transmembrane region" description="Helical" evidence="1">
    <location>
        <begin position="20"/>
        <end position="39"/>
    </location>
</feature>
<dbReference type="InterPro" id="IPR001734">
    <property type="entry name" value="Na/solute_symporter"/>
</dbReference>
<keyword evidence="1" id="KW-1133">Transmembrane helix</keyword>
<evidence type="ECO:0000256" key="1">
    <source>
        <dbReference type="SAM" id="Phobius"/>
    </source>
</evidence>
<organism evidence="2 3">
    <name type="scientific">Streptomyces polyrhachis</name>
    <dbReference type="NCBI Taxonomy" id="1282885"/>
    <lineage>
        <taxon>Bacteria</taxon>
        <taxon>Bacillati</taxon>
        <taxon>Actinomycetota</taxon>
        <taxon>Actinomycetes</taxon>
        <taxon>Kitasatosporales</taxon>
        <taxon>Streptomycetaceae</taxon>
        <taxon>Streptomyces</taxon>
    </lineage>
</organism>
<dbReference type="Proteomes" id="UP001596413">
    <property type="component" value="Unassembled WGS sequence"/>
</dbReference>
<name>A0ABW2GGI3_9ACTN</name>
<keyword evidence="1" id="KW-0812">Transmembrane</keyword>
<dbReference type="PROSITE" id="PS50283">
    <property type="entry name" value="NA_SOLUT_SYMP_3"/>
    <property type="match status" value="1"/>
</dbReference>
<keyword evidence="3" id="KW-1185">Reference proteome</keyword>
<keyword evidence="1" id="KW-0472">Membrane</keyword>
<sequence length="62" mass="6743">MTNAALHLAAVDTTEHRPLIISLFSLFVAITLAITVWAGRRTKDATDYYAGGRSFTGFQNGL</sequence>
<accession>A0ABW2GGI3</accession>
<dbReference type="EMBL" id="JBHSZO010000015">
    <property type="protein sequence ID" value="MFC7218881.1"/>
    <property type="molecule type" value="Genomic_DNA"/>
</dbReference>
<comment type="caution">
    <text evidence="2">The sequence shown here is derived from an EMBL/GenBank/DDBJ whole genome shotgun (WGS) entry which is preliminary data.</text>
</comment>
<evidence type="ECO:0000313" key="2">
    <source>
        <dbReference type="EMBL" id="MFC7218881.1"/>
    </source>
</evidence>
<evidence type="ECO:0000313" key="3">
    <source>
        <dbReference type="Proteomes" id="UP001596413"/>
    </source>
</evidence>
<protein>
    <submittedName>
        <fullName evidence="2">Cation acetate symporter</fullName>
    </submittedName>
</protein>
<proteinExistence type="predicted"/>